<evidence type="ECO:0000256" key="3">
    <source>
        <dbReference type="RuleBase" id="RU000363"/>
    </source>
</evidence>
<comment type="similarity">
    <text evidence="1 3">Belongs to the short-chain dehydrogenases/reductases (SDR) family.</text>
</comment>
<dbReference type="PANTHER" id="PTHR43639">
    <property type="entry name" value="OXIDOREDUCTASE, SHORT-CHAIN DEHYDROGENASE/REDUCTASE FAMILY (AFU_ORTHOLOGUE AFUA_5G02870)"/>
    <property type="match status" value="1"/>
</dbReference>
<keyword evidence="5" id="KW-1185">Reference proteome</keyword>
<protein>
    <submittedName>
        <fullName evidence="4">Short-chain dehydrogenase/reductase SDR</fullName>
    </submittedName>
</protein>
<dbReference type="Proteomes" id="UP000005615">
    <property type="component" value="Unassembled WGS sequence"/>
</dbReference>
<dbReference type="InterPro" id="IPR036291">
    <property type="entry name" value="NAD(P)-bd_dom_sf"/>
</dbReference>
<dbReference type="AlphaFoldDB" id="F3KZB9"/>
<dbReference type="Gene3D" id="3.40.50.720">
    <property type="entry name" value="NAD(P)-binding Rossmann-like Domain"/>
    <property type="match status" value="1"/>
</dbReference>
<organism evidence="4 5">
    <name type="scientific">Aequoribacter fuscus</name>
    <dbReference type="NCBI Taxonomy" id="2518989"/>
    <lineage>
        <taxon>Bacteria</taxon>
        <taxon>Pseudomonadati</taxon>
        <taxon>Pseudomonadota</taxon>
        <taxon>Gammaproteobacteria</taxon>
        <taxon>Cellvibrionales</taxon>
        <taxon>Halieaceae</taxon>
        <taxon>Aequoribacter</taxon>
    </lineage>
</organism>
<evidence type="ECO:0000313" key="4">
    <source>
        <dbReference type="EMBL" id="EGG30606.1"/>
    </source>
</evidence>
<dbReference type="SUPFAM" id="SSF51735">
    <property type="entry name" value="NAD(P)-binding Rossmann-fold domains"/>
    <property type="match status" value="1"/>
</dbReference>
<dbReference type="GO" id="GO:0016491">
    <property type="term" value="F:oxidoreductase activity"/>
    <property type="evidence" value="ECO:0007669"/>
    <property type="project" value="UniProtKB-KW"/>
</dbReference>
<dbReference type="STRING" id="2518989.IMCC3088_230"/>
<dbReference type="InterPro" id="IPR002347">
    <property type="entry name" value="SDR_fam"/>
</dbReference>
<evidence type="ECO:0000256" key="2">
    <source>
        <dbReference type="ARBA" id="ARBA00023002"/>
    </source>
</evidence>
<dbReference type="PRINTS" id="PR00080">
    <property type="entry name" value="SDRFAMILY"/>
</dbReference>
<evidence type="ECO:0000256" key="1">
    <source>
        <dbReference type="ARBA" id="ARBA00006484"/>
    </source>
</evidence>
<comment type="caution">
    <text evidence="4">The sequence shown here is derived from an EMBL/GenBank/DDBJ whole genome shotgun (WGS) entry which is preliminary data.</text>
</comment>
<dbReference type="PRINTS" id="PR00081">
    <property type="entry name" value="GDHRDH"/>
</dbReference>
<accession>F3KZB9</accession>
<dbReference type="EMBL" id="AEIG01000011">
    <property type="protein sequence ID" value="EGG30606.1"/>
    <property type="molecule type" value="Genomic_DNA"/>
</dbReference>
<reference evidence="4 5" key="1">
    <citation type="journal article" date="2011" name="J. Bacteriol.">
        <title>Genome sequence of strain IMCC3088, a proteorhodopsin-containing marine bacterium belonging to the OM60/NOR5 clade.</title>
        <authorList>
            <person name="Jang Y."/>
            <person name="Oh H.M."/>
            <person name="Kang I."/>
            <person name="Lee K."/>
            <person name="Yang S.J."/>
            <person name="Cho J.C."/>
        </authorList>
    </citation>
    <scope>NUCLEOTIDE SEQUENCE [LARGE SCALE GENOMIC DNA]</scope>
    <source>
        <strain evidence="4 5">IMCC3088</strain>
    </source>
</reference>
<gene>
    <name evidence="4" type="ORF">IMCC3088_230</name>
</gene>
<dbReference type="eggNOG" id="COG1028">
    <property type="taxonomic scope" value="Bacteria"/>
</dbReference>
<name>F3KZB9_9GAMM</name>
<keyword evidence="2" id="KW-0560">Oxidoreductase</keyword>
<dbReference type="PANTHER" id="PTHR43639:SF1">
    <property type="entry name" value="SHORT-CHAIN DEHYDROGENASE_REDUCTASE FAMILY PROTEIN"/>
    <property type="match status" value="1"/>
</dbReference>
<evidence type="ECO:0000313" key="5">
    <source>
        <dbReference type="Proteomes" id="UP000005615"/>
    </source>
</evidence>
<sequence length="286" mass="30598">MIYYAELNQQVGHKMDDSKLLEGKVALITGASRGIGAGIAAYFATRGAKIALVARTLEPQPGMSGSLQETAETIRESGGDCLCIRANLADPTDRARIIPAVIDHFGRLDILVNNAAWCRFIPIWQVTPKHWHLAFEMNVIAPQTLSQQAVEHMKTQGAGWILNISSATSDMPPSAPYDSDSRAVQFNRDGHPTLYGTTKAALERLSAGWAVELSPDNIAINSLAPVGVVLSEGAMALNNYSDDDHVESVATMAEAALQLCSKPPTLCSGLNARSIPLLESLGIPIP</sequence>
<dbReference type="Pfam" id="PF00106">
    <property type="entry name" value="adh_short"/>
    <property type="match status" value="1"/>
</dbReference>
<proteinExistence type="inferred from homology"/>